<name>A0A6P3X6J9_DINQU</name>
<evidence type="ECO:0000313" key="2">
    <source>
        <dbReference type="RefSeq" id="XP_014473524.1"/>
    </source>
</evidence>
<dbReference type="SUPFAM" id="SSF52047">
    <property type="entry name" value="RNI-like"/>
    <property type="match status" value="1"/>
</dbReference>
<dbReference type="GeneID" id="106743827"/>
<dbReference type="InterPro" id="IPR032675">
    <property type="entry name" value="LRR_dom_sf"/>
</dbReference>
<dbReference type="Proteomes" id="UP000515204">
    <property type="component" value="Unplaced"/>
</dbReference>
<dbReference type="AlphaFoldDB" id="A0A6P3X6J9"/>
<dbReference type="OrthoDB" id="1708588at2759"/>
<evidence type="ECO:0000313" key="1">
    <source>
        <dbReference type="Proteomes" id="UP000515204"/>
    </source>
</evidence>
<dbReference type="RefSeq" id="XP_014473524.1">
    <property type="nucleotide sequence ID" value="XM_014618038.1"/>
</dbReference>
<dbReference type="KEGG" id="dqu:106743827"/>
<accession>A0A6P3X6J9</accession>
<reference evidence="2" key="1">
    <citation type="submission" date="2025-08" db="UniProtKB">
        <authorList>
            <consortium name="RefSeq"/>
        </authorList>
    </citation>
    <scope>IDENTIFICATION</scope>
</reference>
<dbReference type="SMART" id="SM00367">
    <property type="entry name" value="LRR_CC"/>
    <property type="match status" value="2"/>
</dbReference>
<dbReference type="InterPro" id="IPR006553">
    <property type="entry name" value="Leu-rich_rpt_Cys-con_subtyp"/>
</dbReference>
<sequence>MLTQRMSVLAQKLSGFVCLRDKSLLLIQVRAYGVDHEIRQHEWREKEANPKRSTLNDNSKKPETTLWFSTEAPKEHDFALTNIKNWYEYQILKLKKKNQKFMPQRYEILGANLATAHFIVHRGGRVRFKDSSFWIDSDKDLPNTYDPYYILEAIDVNGFDLRYEGLSNLCNLTNLQWLSMKNCKNIDDWGLDKISAEFPELEYFDISGCEKVTERGLEALYRMINLKKLIVTNHNKSAAFELTCMMLEDCMPGLICEILEPLEISKE</sequence>
<gene>
    <name evidence="2" type="primary">LOC106743827</name>
</gene>
<dbReference type="Gene3D" id="3.80.10.10">
    <property type="entry name" value="Ribonuclease Inhibitor"/>
    <property type="match status" value="1"/>
</dbReference>
<organism evidence="1 2">
    <name type="scientific">Dinoponera quadriceps</name>
    <name type="common">South American ant</name>
    <dbReference type="NCBI Taxonomy" id="609295"/>
    <lineage>
        <taxon>Eukaryota</taxon>
        <taxon>Metazoa</taxon>
        <taxon>Ecdysozoa</taxon>
        <taxon>Arthropoda</taxon>
        <taxon>Hexapoda</taxon>
        <taxon>Insecta</taxon>
        <taxon>Pterygota</taxon>
        <taxon>Neoptera</taxon>
        <taxon>Endopterygota</taxon>
        <taxon>Hymenoptera</taxon>
        <taxon>Apocrita</taxon>
        <taxon>Aculeata</taxon>
        <taxon>Formicoidea</taxon>
        <taxon>Formicidae</taxon>
        <taxon>Ponerinae</taxon>
        <taxon>Ponerini</taxon>
        <taxon>Dinoponera</taxon>
    </lineage>
</organism>
<proteinExistence type="predicted"/>
<keyword evidence="1" id="KW-1185">Reference proteome</keyword>
<protein>
    <submittedName>
        <fullName evidence="2">ATP synthase subunit s-like protein</fullName>
    </submittedName>
</protein>